<sequence>MALLPRLRRLIRRPVSASRVGVRRPTSVRRRDTVHEDAVRAMLGEDPNDVRAFQALAEIVRRRAAEVGPDGDPLTAPQDEVEKQRAADLAVWALAEELAGHPRAWYPLVELARLSIHDDHEGAIRRLATAAERDSSGHGLAEGLAVLREAGAPVDALGLGVGHWRVREQTPEIARHLVLAAIEADRPLEAKQHLQALDLYPDQREVADLKAELAQTVAEAEQHLTGT</sequence>
<protein>
    <submittedName>
        <fullName evidence="1">Uncharacterized protein</fullName>
    </submittedName>
</protein>
<dbReference type="AlphaFoldDB" id="A0A939LSR3"/>
<dbReference type="Proteomes" id="UP000664209">
    <property type="component" value="Unassembled WGS sequence"/>
</dbReference>
<proteinExistence type="predicted"/>
<comment type="caution">
    <text evidence="1">The sequence shown here is derived from an EMBL/GenBank/DDBJ whole genome shotgun (WGS) entry which is preliminary data.</text>
</comment>
<evidence type="ECO:0000313" key="2">
    <source>
        <dbReference type="Proteomes" id="UP000664209"/>
    </source>
</evidence>
<gene>
    <name evidence="1" type="ORF">J4G33_02470</name>
</gene>
<accession>A0A939LSR3</accession>
<evidence type="ECO:0000313" key="1">
    <source>
        <dbReference type="EMBL" id="MBO1750662.1"/>
    </source>
</evidence>
<dbReference type="RefSeq" id="WP_208054285.1">
    <property type="nucleotide sequence ID" value="NZ_JAGEMK010000001.1"/>
</dbReference>
<reference evidence="1" key="1">
    <citation type="submission" date="2021-03" db="EMBL/GenBank/DDBJ databases">
        <title>Actinotalea soli sp. nov., isolated from soil.</title>
        <authorList>
            <person name="Ping W."/>
            <person name="Zhang J."/>
        </authorList>
    </citation>
    <scope>NUCLEOTIDE SEQUENCE</scope>
    <source>
        <strain evidence="1">BY-33</strain>
    </source>
</reference>
<keyword evidence="2" id="KW-1185">Reference proteome</keyword>
<dbReference type="EMBL" id="JAGEMK010000001">
    <property type="protein sequence ID" value="MBO1750662.1"/>
    <property type="molecule type" value="Genomic_DNA"/>
</dbReference>
<organism evidence="1 2">
    <name type="scientific">Actinotalea soli</name>
    <dbReference type="NCBI Taxonomy" id="2819234"/>
    <lineage>
        <taxon>Bacteria</taxon>
        <taxon>Bacillati</taxon>
        <taxon>Actinomycetota</taxon>
        <taxon>Actinomycetes</taxon>
        <taxon>Micrococcales</taxon>
        <taxon>Cellulomonadaceae</taxon>
        <taxon>Actinotalea</taxon>
    </lineage>
</organism>
<name>A0A939LSR3_9CELL</name>